<evidence type="ECO:0000256" key="1">
    <source>
        <dbReference type="ARBA" id="ARBA00022574"/>
    </source>
</evidence>
<dbReference type="CDD" id="cd07572">
    <property type="entry name" value="nit"/>
    <property type="match status" value="1"/>
</dbReference>
<dbReference type="InterPro" id="IPR015943">
    <property type="entry name" value="WD40/YVTN_repeat-like_dom_sf"/>
</dbReference>
<dbReference type="SUPFAM" id="SSF50998">
    <property type="entry name" value="Quinoprotein alcohol dehydrogenase-like"/>
    <property type="match status" value="1"/>
</dbReference>
<evidence type="ECO:0000313" key="9">
    <source>
        <dbReference type="Proteomes" id="UP000613580"/>
    </source>
</evidence>
<dbReference type="SMART" id="SM00320">
    <property type="entry name" value="WD40"/>
    <property type="match status" value="7"/>
</dbReference>
<proteinExistence type="predicted"/>
<dbReference type="InterPro" id="IPR036047">
    <property type="entry name" value="F-box-like_dom_sf"/>
</dbReference>
<dbReference type="PANTHER" id="PTHR19872:SF9">
    <property type="entry name" value="UBIQUITIN-BINDING SDF UBIQUITIN LIGASE COMPLEX SUBUNIT"/>
    <property type="match status" value="1"/>
</dbReference>
<evidence type="ECO:0000259" key="7">
    <source>
        <dbReference type="PROSITE" id="PS50263"/>
    </source>
</evidence>
<feature type="domain" description="F-box" evidence="6">
    <location>
        <begin position="127"/>
        <end position="173"/>
    </location>
</feature>
<dbReference type="InterPro" id="IPR011047">
    <property type="entry name" value="Quinoprotein_ADH-like_sf"/>
</dbReference>
<comment type="caution">
    <text evidence="8">The sequence shown here is derived from an EMBL/GenBank/DDBJ whole genome shotgun (WGS) entry which is preliminary data.</text>
</comment>
<keyword evidence="9" id="KW-1185">Reference proteome</keyword>
<sequence>MASTSGYVCDTLPAPRLASGADVSLPSAPLDEPEPEPVPPPVQVANAAPRKLCVRHQRMADEGTNLKLQQSLDALPVEDREKVSTIWANFSASSHPRRELILHGLLTMCCFSQLSLLTEQLQHIIRLDPFAILPREVALKILGYLDATSLCRAAQVTRKWRHLADDDVLWRGICEQHIGQKCHKCGWGLPLLEKKRGPRKSPSPSPPPTKRAAPDDDGCSRPLKRQRSDPLDDITRPWKDVYSERLTIERNWRRGRCSVRTLKGHSDGIMCLQFSENLTNPDFPVLVTGSYDRTARVWNLESGEELHCLKGHTRAVRALQFDSVKLITGSMDHTLKVWDWRRGKLIRTLTGHTDGIVSLNFDSNVLASGSVDSSIKVWNLRTGGAFTLRGHTDWVNAVQLWDPNGKDTSALSPENWDEQGCQGPPQIDPGKMLFSASDDGTVKLWDLNTRSCVRAFTGHVGQVQSMKLLLAPECDEATEETESEPEDTNPKKPLLITGSLDNTIKLWDIDTGENTSTFFGHIEGVWAVDSDKLRLVSGSHDRTIKVWSRDDSKCTATLVGHRAAVSCLQLGEDKIVTGSDDWDVKNVLTFQPAFVLRFEMGSVRRFATRNPEFGRVQDHDAIVTVFSDFSLTMVFKPFRLALIQLGNITANKTDNLKHARDMILKAAANSKKPDLIVLPECFNSPYGHKHFPVYAETIAESESVKMLSAAAKETNTWLIGGSIPERDGEKLYNTCTVYSPQGMPSNEIHREYSFVCARRSSCDSPKSSPVRYRHSGEDYIQTAQESETLSPGTTTNYFDTEFARIGLGICYDIRFPELSMISARQGKRPCCHVLIYPGAFNLTTGPLHWELLQRSRAVDNQVFFATCSPARDLTAGYHAWGHSMVVDPMAKVLVEAAEAEEIVFADIDPALLESARAGIPVTTQRRFDVYPDVSEGK</sequence>
<keyword evidence="3" id="KW-0833">Ubl conjugation pathway</keyword>
<protein>
    <recommendedName>
        <fullName evidence="10">WD40 repeat-like protein</fullName>
    </recommendedName>
</protein>
<feature type="region of interest" description="Disordered" evidence="5">
    <location>
        <begin position="475"/>
        <end position="494"/>
    </location>
</feature>
<feature type="repeat" description="WD" evidence="4">
    <location>
        <begin position="518"/>
        <end position="557"/>
    </location>
</feature>
<feature type="domain" description="CN hydrolase" evidence="7">
    <location>
        <begin position="638"/>
        <end position="909"/>
    </location>
</feature>
<evidence type="ECO:0000256" key="3">
    <source>
        <dbReference type="ARBA" id="ARBA00022786"/>
    </source>
</evidence>
<feature type="repeat" description="WD" evidence="4">
    <location>
        <begin position="489"/>
        <end position="517"/>
    </location>
</feature>
<dbReference type="Pfam" id="PF00400">
    <property type="entry name" value="WD40"/>
    <property type="match status" value="7"/>
</dbReference>
<dbReference type="PROSITE" id="PS50082">
    <property type="entry name" value="WD_REPEATS_2"/>
    <property type="match status" value="6"/>
</dbReference>
<dbReference type="InterPro" id="IPR001810">
    <property type="entry name" value="F-box_dom"/>
</dbReference>
<dbReference type="InterPro" id="IPR045254">
    <property type="entry name" value="Nit1/2_C-N_Hydrolase"/>
</dbReference>
<dbReference type="EMBL" id="JACAZE010000001">
    <property type="protein sequence ID" value="KAF7322770.1"/>
    <property type="molecule type" value="Genomic_DNA"/>
</dbReference>
<dbReference type="InterPro" id="IPR003010">
    <property type="entry name" value="C-N_Hydrolase"/>
</dbReference>
<dbReference type="InterPro" id="IPR036526">
    <property type="entry name" value="C-N_Hydrolase_sf"/>
</dbReference>
<dbReference type="Gene3D" id="3.60.110.10">
    <property type="entry name" value="Carbon-nitrogen hydrolase"/>
    <property type="match status" value="1"/>
</dbReference>
<dbReference type="PRINTS" id="PR00320">
    <property type="entry name" value="GPROTEINBRPT"/>
</dbReference>
<dbReference type="Pfam" id="PF00795">
    <property type="entry name" value="CN_hydrolase"/>
    <property type="match status" value="1"/>
</dbReference>
<feature type="region of interest" description="Disordered" evidence="5">
    <location>
        <begin position="195"/>
        <end position="232"/>
    </location>
</feature>
<feature type="repeat" description="WD" evidence="4">
    <location>
        <begin position="349"/>
        <end position="388"/>
    </location>
</feature>
<dbReference type="InterPro" id="IPR001680">
    <property type="entry name" value="WD40_rpt"/>
</dbReference>
<dbReference type="PROSITE" id="PS50263">
    <property type="entry name" value="CN_HYDROLASE"/>
    <property type="match status" value="1"/>
</dbReference>
<dbReference type="CDD" id="cd22147">
    <property type="entry name" value="F-box_SpPof1-like"/>
    <property type="match status" value="1"/>
</dbReference>
<accession>A0A8H6TS62</accession>
<feature type="repeat" description="WD" evidence="4">
    <location>
        <begin position="309"/>
        <end position="348"/>
    </location>
</feature>
<feature type="repeat" description="WD" evidence="4">
    <location>
        <begin position="262"/>
        <end position="308"/>
    </location>
</feature>
<dbReference type="Gene3D" id="1.20.1280.50">
    <property type="match status" value="1"/>
</dbReference>
<dbReference type="PROSITE" id="PS01227">
    <property type="entry name" value="UPF0012"/>
    <property type="match status" value="1"/>
</dbReference>
<evidence type="ECO:0000256" key="2">
    <source>
        <dbReference type="ARBA" id="ARBA00022737"/>
    </source>
</evidence>
<feature type="repeat" description="WD" evidence="4">
    <location>
        <begin position="430"/>
        <end position="455"/>
    </location>
</feature>
<organism evidence="8 9">
    <name type="scientific">Mycena chlorophos</name>
    <name type="common">Agaric fungus</name>
    <name type="synonym">Agaricus chlorophos</name>
    <dbReference type="NCBI Taxonomy" id="658473"/>
    <lineage>
        <taxon>Eukaryota</taxon>
        <taxon>Fungi</taxon>
        <taxon>Dikarya</taxon>
        <taxon>Basidiomycota</taxon>
        <taxon>Agaricomycotina</taxon>
        <taxon>Agaricomycetes</taxon>
        <taxon>Agaricomycetidae</taxon>
        <taxon>Agaricales</taxon>
        <taxon>Marasmiineae</taxon>
        <taxon>Mycenaceae</taxon>
        <taxon>Mycena</taxon>
    </lineage>
</organism>
<dbReference type="SMART" id="SM00256">
    <property type="entry name" value="FBOX"/>
    <property type="match status" value="1"/>
</dbReference>
<feature type="region of interest" description="Disordered" evidence="5">
    <location>
        <begin position="17"/>
        <end position="38"/>
    </location>
</feature>
<evidence type="ECO:0000313" key="8">
    <source>
        <dbReference type="EMBL" id="KAF7322770.1"/>
    </source>
</evidence>
<dbReference type="OrthoDB" id="5580488at2759"/>
<dbReference type="Proteomes" id="UP000613580">
    <property type="component" value="Unassembled WGS sequence"/>
</dbReference>
<dbReference type="SUPFAM" id="SSF56317">
    <property type="entry name" value="Carbon-nitrogen hydrolase"/>
    <property type="match status" value="1"/>
</dbReference>
<evidence type="ECO:0008006" key="10">
    <source>
        <dbReference type="Google" id="ProtNLM"/>
    </source>
</evidence>
<keyword evidence="2" id="KW-0677">Repeat</keyword>
<dbReference type="PANTHER" id="PTHR19872">
    <property type="entry name" value="UBIQUITIN LIGASE SPECIFICITY FACTOR/HREP PROTEIN"/>
    <property type="match status" value="1"/>
</dbReference>
<dbReference type="InterPro" id="IPR019775">
    <property type="entry name" value="WD40_repeat_CS"/>
</dbReference>
<feature type="compositionally biased region" description="Acidic residues" evidence="5">
    <location>
        <begin position="475"/>
        <end position="487"/>
    </location>
</feature>
<dbReference type="PROSITE" id="PS00678">
    <property type="entry name" value="WD_REPEATS_1"/>
    <property type="match status" value="4"/>
</dbReference>
<name>A0A8H6TS62_MYCCL</name>
<dbReference type="AlphaFoldDB" id="A0A8H6TS62"/>
<dbReference type="InterPro" id="IPR020472">
    <property type="entry name" value="WD40_PAC1"/>
</dbReference>
<evidence type="ECO:0000259" key="6">
    <source>
        <dbReference type="PROSITE" id="PS50181"/>
    </source>
</evidence>
<evidence type="ECO:0000256" key="5">
    <source>
        <dbReference type="SAM" id="MobiDB-lite"/>
    </source>
</evidence>
<keyword evidence="1 4" id="KW-0853">WD repeat</keyword>
<dbReference type="CDD" id="cd00200">
    <property type="entry name" value="WD40"/>
    <property type="match status" value="1"/>
</dbReference>
<dbReference type="InterPro" id="IPR001110">
    <property type="entry name" value="UPF0012_CS"/>
</dbReference>
<gene>
    <name evidence="8" type="ORF">HMN09_00056300</name>
</gene>
<dbReference type="Gene3D" id="2.130.10.10">
    <property type="entry name" value="YVTN repeat-like/Quinoprotein amine dehydrogenase"/>
    <property type="match status" value="3"/>
</dbReference>
<evidence type="ECO:0000256" key="4">
    <source>
        <dbReference type="PROSITE-ProRule" id="PRU00221"/>
    </source>
</evidence>
<dbReference type="InterPro" id="IPR051075">
    <property type="entry name" value="SCF_subunit_WD-repeat"/>
</dbReference>
<dbReference type="Pfam" id="PF12937">
    <property type="entry name" value="F-box-like"/>
    <property type="match status" value="1"/>
</dbReference>
<dbReference type="GO" id="GO:0016811">
    <property type="term" value="F:hydrolase activity, acting on carbon-nitrogen (but not peptide) bonds, in linear amides"/>
    <property type="evidence" value="ECO:0007669"/>
    <property type="project" value="InterPro"/>
</dbReference>
<dbReference type="PROSITE" id="PS50181">
    <property type="entry name" value="FBOX"/>
    <property type="match status" value="1"/>
</dbReference>
<dbReference type="SUPFAM" id="SSF81383">
    <property type="entry name" value="F-box domain"/>
    <property type="match status" value="1"/>
</dbReference>
<dbReference type="PROSITE" id="PS50294">
    <property type="entry name" value="WD_REPEATS_REGION"/>
    <property type="match status" value="3"/>
</dbReference>
<reference evidence="8" key="1">
    <citation type="submission" date="2020-05" db="EMBL/GenBank/DDBJ databases">
        <title>Mycena genomes resolve the evolution of fungal bioluminescence.</title>
        <authorList>
            <person name="Tsai I.J."/>
        </authorList>
    </citation>
    <scope>NUCLEOTIDE SEQUENCE</scope>
    <source>
        <strain evidence="8">110903Hualien_Pintung</strain>
    </source>
</reference>